<protein>
    <submittedName>
        <fullName evidence="8">Putative oxidoreductase</fullName>
    </submittedName>
</protein>
<keyword evidence="6 7" id="KW-0472">Membrane</keyword>
<comment type="similarity">
    <text evidence="2">Belongs to the DoxX family.</text>
</comment>
<evidence type="ECO:0000256" key="1">
    <source>
        <dbReference type="ARBA" id="ARBA00004651"/>
    </source>
</evidence>
<dbReference type="InterPro" id="IPR051907">
    <property type="entry name" value="DoxX-like_oxidoreductase"/>
</dbReference>
<feature type="transmembrane region" description="Helical" evidence="7">
    <location>
        <begin position="12"/>
        <end position="34"/>
    </location>
</feature>
<accession>A0A2T0Q5Q1</accession>
<dbReference type="EMBL" id="PVZC01000004">
    <property type="protein sequence ID" value="PRX99113.1"/>
    <property type="molecule type" value="Genomic_DNA"/>
</dbReference>
<name>A0A2T0Q5Q1_9ACTN</name>
<feature type="transmembrane region" description="Helical" evidence="7">
    <location>
        <begin position="61"/>
        <end position="82"/>
    </location>
</feature>
<evidence type="ECO:0000256" key="6">
    <source>
        <dbReference type="ARBA" id="ARBA00023136"/>
    </source>
</evidence>
<dbReference type="RefSeq" id="WP_106246887.1">
    <property type="nucleotide sequence ID" value="NZ_PVZC01000004.1"/>
</dbReference>
<evidence type="ECO:0000256" key="5">
    <source>
        <dbReference type="ARBA" id="ARBA00022989"/>
    </source>
</evidence>
<evidence type="ECO:0000256" key="2">
    <source>
        <dbReference type="ARBA" id="ARBA00006679"/>
    </source>
</evidence>
<reference evidence="8 9" key="1">
    <citation type="submission" date="2018-03" db="EMBL/GenBank/DDBJ databases">
        <title>Genomic Encyclopedia of Archaeal and Bacterial Type Strains, Phase II (KMG-II): from individual species to whole genera.</title>
        <authorList>
            <person name="Goeker M."/>
        </authorList>
    </citation>
    <scope>NUCLEOTIDE SEQUENCE [LARGE SCALE GENOMIC DNA]</scope>
    <source>
        <strain evidence="8 9">DSM 45601</strain>
    </source>
</reference>
<keyword evidence="3" id="KW-1003">Cell membrane</keyword>
<evidence type="ECO:0000256" key="4">
    <source>
        <dbReference type="ARBA" id="ARBA00022692"/>
    </source>
</evidence>
<feature type="transmembrane region" description="Helical" evidence="7">
    <location>
        <begin position="89"/>
        <end position="110"/>
    </location>
</feature>
<keyword evidence="5 7" id="KW-1133">Transmembrane helix</keyword>
<gene>
    <name evidence="8" type="ORF">CLV72_104693</name>
</gene>
<dbReference type="PANTHER" id="PTHR33452">
    <property type="entry name" value="OXIDOREDUCTASE CATD-RELATED"/>
    <property type="match status" value="1"/>
</dbReference>
<organism evidence="8 9">
    <name type="scientific">Allonocardiopsis opalescens</name>
    <dbReference type="NCBI Taxonomy" id="1144618"/>
    <lineage>
        <taxon>Bacteria</taxon>
        <taxon>Bacillati</taxon>
        <taxon>Actinomycetota</taxon>
        <taxon>Actinomycetes</taxon>
        <taxon>Streptosporangiales</taxon>
        <taxon>Allonocardiopsis</taxon>
    </lineage>
</organism>
<dbReference type="Pfam" id="PF07681">
    <property type="entry name" value="DoxX"/>
    <property type="match status" value="1"/>
</dbReference>
<evidence type="ECO:0000313" key="8">
    <source>
        <dbReference type="EMBL" id="PRX99113.1"/>
    </source>
</evidence>
<dbReference type="AlphaFoldDB" id="A0A2T0Q5Q1"/>
<evidence type="ECO:0000256" key="3">
    <source>
        <dbReference type="ARBA" id="ARBA00022475"/>
    </source>
</evidence>
<dbReference type="GO" id="GO:0005886">
    <property type="term" value="C:plasma membrane"/>
    <property type="evidence" value="ECO:0007669"/>
    <property type="project" value="UniProtKB-SubCell"/>
</dbReference>
<comment type="caution">
    <text evidence="8">The sequence shown here is derived from an EMBL/GenBank/DDBJ whole genome shotgun (WGS) entry which is preliminary data.</text>
</comment>
<dbReference type="InterPro" id="IPR032808">
    <property type="entry name" value="DoxX"/>
</dbReference>
<dbReference type="PANTHER" id="PTHR33452:SF1">
    <property type="entry name" value="INNER MEMBRANE PROTEIN YPHA-RELATED"/>
    <property type="match status" value="1"/>
</dbReference>
<evidence type="ECO:0000313" key="9">
    <source>
        <dbReference type="Proteomes" id="UP000237846"/>
    </source>
</evidence>
<sequence>MGLRILTEQPRHLADAGLLVLRAMIGAVFVAHGASDFFTPGFGVAALAEWQRDAGIPLPELSAPFTVFGQFLGGVLFLLGALTRLLAPAFVVMMLGAVLYVHIPAGGGFFNDSGGGVIGYEYPLTLAAACTALLLTGPGRFSVDRMVVDRWARPAGGGREPLAEPADA</sequence>
<dbReference type="Proteomes" id="UP000237846">
    <property type="component" value="Unassembled WGS sequence"/>
</dbReference>
<dbReference type="OrthoDB" id="1122432at2"/>
<keyword evidence="9" id="KW-1185">Reference proteome</keyword>
<evidence type="ECO:0000256" key="7">
    <source>
        <dbReference type="SAM" id="Phobius"/>
    </source>
</evidence>
<proteinExistence type="inferred from homology"/>
<comment type="subcellular location">
    <subcellularLocation>
        <location evidence="1">Cell membrane</location>
        <topology evidence="1">Multi-pass membrane protein</topology>
    </subcellularLocation>
</comment>
<feature type="transmembrane region" description="Helical" evidence="7">
    <location>
        <begin position="122"/>
        <end position="143"/>
    </location>
</feature>
<keyword evidence="4 7" id="KW-0812">Transmembrane</keyword>